<dbReference type="SMART" id="SM00091">
    <property type="entry name" value="PAS"/>
    <property type="match status" value="1"/>
</dbReference>
<dbReference type="PANTHER" id="PTHR44757">
    <property type="entry name" value="DIGUANYLATE CYCLASE DGCP"/>
    <property type="match status" value="1"/>
</dbReference>
<dbReference type="InterPro" id="IPR003018">
    <property type="entry name" value="GAF"/>
</dbReference>
<evidence type="ECO:0000313" key="5">
    <source>
        <dbReference type="Proteomes" id="UP001205843"/>
    </source>
</evidence>
<evidence type="ECO:0000313" key="4">
    <source>
        <dbReference type="EMBL" id="MCP1674485.1"/>
    </source>
</evidence>
<dbReference type="AlphaFoldDB" id="A0AAE3G292"/>
<dbReference type="InterPro" id="IPR000160">
    <property type="entry name" value="GGDEF_dom"/>
</dbReference>
<dbReference type="Gene3D" id="3.30.450.40">
    <property type="match status" value="2"/>
</dbReference>
<dbReference type="Gene3D" id="3.30.450.20">
    <property type="entry name" value="PAS domain"/>
    <property type="match status" value="1"/>
</dbReference>
<dbReference type="SMART" id="SM00267">
    <property type="entry name" value="GGDEF"/>
    <property type="match status" value="1"/>
</dbReference>
<dbReference type="InterPro" id="IPR029787">
    <property type="entry name" value="Nucleotide_cyclase"/>
</dbReference>
<name>A0AAE3G292_9GAMM</name>
<dbReference type="CDD" id="cd00130">
    <property type="entry name" value="PAS"/>
    <property type="match status" value="1"/>
</dbReference>
<proteinExistence type="predicted"/>
<evidence type="ECO:0000259" key="3">
    <source>
        <dbReference type="PROSITE" id="PS50887"/>
    </source>
</evidence>
<dbReference type="GO" id="GO:0003824">
    <property type="term" value="F:catalytic activity"/>
    <property type="evidence" value="ECO:0007669"/>
    <property type="project" value="UniProtKB-ARBA"/>
</dbReference>
<gene>
    <name evidence="4" type="ORF">J2T57_001587</name>
</gene>
<dbReference type="PANTHER" id="PTHR44757:SF2">
    <property type="entry name" value="BIOFILM ARCHITECTURE MAINTENANCE PROTEIN MBAA"/>
    <property type="match status" value="1"/>
</dbReference>
<dbReference type="InterPro" id="IPR043128">
    <property type="entry name" value="Rev_trsase/Diguanyl_cyclase"/>
</dbReference>
<dbReference type="EMBL" id="JALJXV010000003">
    <property type="protein sequence ID" value="MCP1674485.1"/>
    <property type="molecule type" value="Genomic_DNA"/>
</dbReference>
<comment type="caution">
    <text evidence="4">The sequence shown here is derived from an EMBL/GenBank/DDBJ whole genome shotgun (WGS) entry which is preliminary data.</text>
</comment>
<dbReference type="SUPFAM" id="SSF55785">
    <property type="entry name" value="PYP-like sensor domain (PAS domain)"/>
    <property type="match status" value="1"/>
</dbReference>
<dbReference type="InterPro" id="IPR000014">
    <property type="entry name" value="PAS"/>
</dbReference>
<protein>
    <submittedName>
        <fullName evidence="4">Diguanylate cyclase (GGDEF)-like protein</fullName>
    </submittedName>
</protein>
<dbReference type="Proteomes" id="UP001205843">
    <property type="component" value="Unassembled WGS sequence"/>
</dbReference>
<dbReference type="NCBIfam" id="TIGR00254">
    <property type="entry name" value="GGDEF"/>
    <property type="match status" value="1"/>
</dbReference>
<dbReference type="SUPFAM" id="SSF55781">
    <property type="entry name" value="GAF domain-like"/>
    <property type="match status" value="2"/>
</dbReference>
<sequence>MAIQGIPGDEGARLALLEELRLLEGGADRLFEGLTALARSVAGCEHAFVSLVGADQQHLVASLGIAGGASSRAQSFCTHVIDARAPLVIEDTLADPRFCDNPAVTGAPHLRFYVGLPLVLDVTVSPLATLCVSDTAPRPGGLSDEAMAQLRLIARLAEERLRTRRSALRAARLQETLTGRDRMLEVIQRLSGAGFMVLDAALVIRECNAAMATLLECEPASLAGESVLTITHAPLRARAEATLQGVLRGGIRARGEWAMLDASGAIRGAEVRVERLVLEGAPCLVCVAGDSTAARRSALLNAAETRTLSALGAQASAAEVAAPVVDLLREHRPGAGVVFSVLREGALEVVAARGVDAHALTTALCAASDTPAREVLLHDAPVLLLGLDDHPRWPQALHPVFEAGFCALWCLPVHDEDRTMRGVLTLALPGGVLPATRELGFLEAMAAAAGTALARLELLQALDQRAHQDSLTGLGNRHMLRDALPQALYRGAREASPTALMLLDLDRFKQINDTHGHAAGDALLVEVARRLRAVVRERDHVVRLGGDEFVLVLQGCDRALCEWVARRIAARFEEAVAVGALSLRSRPSIGIALAEPGDVDAEALLAAADRAMYAAKAAGRGTHRFAGDASAEHPASAGRGGPGG</sequence>
<dbReference type="SUPFAM" id="SSF55073">
    <property type="entry name" value="Nucleotide cyclase"/>
    <property type="match status" value="1"/>
</dbReference>
<dbReference type="SMART" id="SM00065">
    <property type="entry name" value="GAF"/>
    <property type="match status" value="2"/>
</dbReference>
<reference evidence="4" key="1">
    <citation type="submission" date="2022-03" db="EMBL/GenBank/DDBJ databases">
        <title>Genomic Encyclopedia of Type Strains, Phase III (KMG-III): the genomes of soil and plant-associated and newly described type strains.</title>
        <authorList>
            <person name="Whitman W."/>
        </authorList>
    </citation>
    <scope>NUCLEOTIDE SEQUENCE</scope>
    <source>
        <strain evidence="4">ANL 6-2</strain>
    </source>
</reference>
<accession>A0AAE3G292</accession>
<dbReference type="RefSeq" id="WP_253476509.1">
    <property type="nucleotide sequence ID" value="NZ_JALJXV010000003.1"/>
</dbReference>
<dbReference type="Gene3D" id="3.30.70.270">
    <property type="match status" value="1"/>
</dbReference>
<feature type="region of interest" description="Disordered" evidence="2">
    <location>
        <begin position="625"/>
        <end position="644"/>
    </location>
</feature>
<feature type="domain" description="GGDEF" evidence="3">
    <location>
        <begin position="496"/>
        <end position="628"/>
    </location>
</feature>
<dbReference type="FunFam" id="3.30.70.270:FF:000001">
    <property type="entry name" value="Diguanylate cyclase domain protein"/>
    <property type="match status" value="1"/>
</dbReference>
<organism evidence="4 5">
    <name type="scientific">Natronocella acetinitrilica</name>
    <dbReference type="NCBI Taxonomy" id="414046"/>
    <lineage>
        <taxon>Bacteria</taxon>
        <taxon>Pseudomonadati</taxon>
        <taxon>Pseudomonadota</taxon>
        <taxon>Gammaproteobacteria</taxon>
        <taxon>Chromatiales</taxon>
        <taxon>Ectothiorhodospiraceae</taxon>
        <taxon>Natronocella</taxon>
    </lineage>
</organism>
<dbReference type="InterPro" id="IPR052155">
    <property type="entry name" value="Biofilm_reg_signaling"/>
</dbReference>
<evidence type="ECO:0000256" key="1">
    <source>
        <dbReference type="ARBA" id="ARBA00001946"/>
    </source>
</evidence>
<dbReference type="PROSITE" id="PS50887">
    <property type="entry name" value="GGDEF"/>
    <property type="match status" value="1"/>
</dbReference>
<keyword evidence="5" id="KW-1185">Reference proteome</keyword>
<evidence type="ECO:0000256" key="2">
    <source>
        <dbReference type="SAM" id="MobiDB-lite"/>
    </source>
</evidence>
<dbReference type="InterPro" id="IPR013656">
    <property type="entry name" value="PAS_4"/>
</dbReference>
<dbReference type="Pfam" id="PF08448">
    <property type="entry name" value="PAS_4"/>
    <property type="match status" value="1"/>
</dbReference>
<dbReference type="CDD" id="cd01949">
    <property type="entry name" value="GGDEF"/>
    <property type="match status" value="1"/>
</dbReference>
<comment type="cofactor">
    <cofactor evidence="1">
        <name>Mg(2+)</name>
        <dbReference type="ChEBI" id="CHEBI:18420"/>
    </cofactor>
</comment>
<dbReference type="Pfam" id="PF00990">
    <property type="entry name" value="GGDEF"/>
    <property type="match status" value="1"/>
</dbReference>
<dbReference type="InterPro" id="IPR029016">
    <property type="entry name" value="GAF-like_dom_sf"/>
</dbReference>
<dbReference type="InterPro" id="IPR035965">
    <property type="entry name" value="PAS-like_dom_sf"/>
</dbReference>